<reference evidence="2 3" key="1">
    <citation type="submission" date="2024-02" db="EMBL/GenBank/DDBJ databases">
        <authorList>
            <person name="Chen Y."/>
            <person name="Shah S."/>
            <person name="Dougan E. K."/>
            <person name="Thang M."/>
            <person name="Chan C."/>
        </authorList>
    </citation>
    <scope>NUCLEOTIDE SEQUENCE [LARGE SCALE GENOMIC DNA]</scope>
</reference>
<sequence length="365" mass="40218">MPRTSGARLGAALAVACGVACSTTFIGAWRRMPAVHKVERWAESDTELMVPPMTEAPIFLTPVDVVTGELDVSSLPEEMGVYAVYDGDERLQYIGLSRNMQKSVATHAKAIGIKEVGDLIGSVRCAEMPDGSKEELKSTWEVWLKDHLGNGGEIPVGNLPENAPGADPRWRSKGAQAKPSLNLGGVAGIASQAEAMDAVRQAVEENPIVLFMKGTPAMPQCGFSARTSGLLREIGWQPTTQQCKQIVDNCSERYEPAFSRHVVRDRDRIWGRDPAWGCFSHTHLRVVVPRPLRPELTFHSVLCFPAWTCGWAWSGFFCPHSHLVSGQRRGCTRSHADFYLITGDSRQNASFPFLEQALTWFPSLR</sequence>
<dbReference type="InterPro" id="IPR036249">
    <property type="entry name" value="Thioredoxin-like_sf"/>
</dbReference>
<dbReference type="PANTHER" id="PTHR10293:SF16">
    <property type="entry name" value="GLUTAREDOXIN-RELATED PROTEIN 5, MITOCHONDRIAL"/>
    <property type="match status" value="1"/>
</dbReference>
<dbReference type="InterPro" id="IPR004480">
    <property type="entry name" value="Monothiol_GRX-rel"/>
</dbReference>
<proteinExistence type="predicted"/>
<evidence type="ECO:0000313" key="2">
    <source>
        <dbReference type="EMBL" id="CAK9049740.1"/>
    </source>
</evidence>
<accession>A0ABP0ME63</accession>
<evidence type="ECO:0000313" key="3">
    <source>
        <dbReference type="Proteomes" id="UP001642464"/>
    </source>
</evidence>
<dbReference type="Gene3D" id="3.40.30.10">
    <property type="entry name" value="Glutaredoxin"/>
    <property type="match status" value="1"/>
</dbReference>
<comment type="caution">
    <text evidence="2">The sequence shown here is derived from an EMBL/GenBank/DDBJ whole genome shotgun (WGS) entry which is preliminary data.</text>
</comment>
<dbReference type="EMBL" id="CAXAMM010021336">
    <property type="protein sequence ID" value="CAK9049740.1"/>
    <property type="molecule type" value="Genomic_DNA"/>
</dbReference>
<dbReference type="PANTHER" id="PTHR10293">
    <property type="entry name" value="GLUTAREDOXIN FAMILY MEMBER"/>
    <property type="match status" value="1"/>
</dbReference>
<gene>
    <name evidence="2" type="ORF">SCF082_LOCUS27542</name>
</gene>
<dbReference type="SUPFAM" id="SSF52833">
    <property type="entry name" value="Thioredoxin-like"/>
    <property type="match status" value="1"/>
</dbReference>
<dbReference type="Proteomes" id="UP001642464">
    <property type="component" value="Unassembled WGS sequence"/>
</dbReference>
<keyword evidence="1" id="KW-0676">Redox-active center</keyword>
<organism evidence="2 3">
    <name type="scientific">Durusdinium trenchii</name>
    <dbReference type="NCBI Taxonomy" id="1381693"/>
    <lineage>
        <taxon>Eukaryota</taxon>
        <taxon>Sar</taxon>
        <taxon>Alveolata</taxon>
        <taxon>Dinophyceae</taxon>
        <taxon>Suessiales</taxon>
        <taxon>Symbiodiniaceae</taxon>
        <taxon>Durusdinium</taxon>
    </lineage>
</organism>
<protein>
    <submittedName>
        <fullName evidence="2">Chloroplastic (AtGrxS16) (Atypical GIY-YIG endonuclease) (CAX-interacting protein 2) (CAXIP1-like protein)</fullName>
    </submittedName>
</protein>
<evidence type="ECO:0000256" key="1">
    <source>
        <dbReference type="ARBA" id="ARBA00023284"/>
    </source>
</evidence>
<name>A0ABP0ME63_9DINO</name>
<keyword evidence="3" id="KW-1185">Reference proteome</keyword>